<dbReference type="GeneID" id="70687261"/>
<sequence>MKSACYAAIMEPTSEDLRHCSIAGTLALIGEKWSMLILRDVLSGVSRFDDFLSRLQCSPAVLSARLKTLTEAGLLRRVSYREPGARERFAYRPTRAAVELLPVLIGLMQWGDRHLRDGCGLVEVRSATSGLKVHAALIDEAGNEVPLNDLKTVRSRHAMPARADHSDASPSAAQADATPDAPDLASAG</sequence>
<evidence type="ECO:0000256" key="1">
    <source>
        <dbReference type="SAM" id="MobiDB-lite"/>
    </source>
</evidence>
<dbReference type="PANTHER" id="PTHR33204:SF18">
    <property type="entry name" value="TRANSCRIPTIONAL REGULATORY PROTEIN"/>
    <property type="match status" value="1"/>
</dbReference>
<comment type="caution">
    <text evidence="2">The sequence shown here is derived from an EMBL/GenBank/DDBJ whole genome shotgun (WGS) entry which is preliminary data.</text>
</comment>
<dbReference type="PANTHER" id="PTHR33204">
    <property type="entry name" value="TRANSCRIPTIONAL REGULATOR, MARR FAMILY"/>
    <property type="match status" value="1"/>
</dbReference>
<dbReference type="SUPFAM" id="SSF46785">
    <property type="entry name" value="Winged helix' DNA-binding domain"/>
    <property type="match status" value="1"/>
</dbReference>
<dbReference type="InterPro" id="IPR036388">
    <property type="entry name" value="WH-like_DNA-bd_sf"/>
</dbReference>
<protein>
    <submittedName>
        <fullName evidence="2">Helix-turn-helix transcriptional regulator</fullName>
    </submittedName>
</protein>
<proteinExistence type="predicted"/>
<dbReference type="Proteomes" id="UP000542973">
    <property type="component" value="Unassembled WGS sequence"/>
</dbReference>
<evidence type="ECO:0000313" key="3">
    <source>
        <dbReference type="Proteomes" id="UP000542973"/>
    </source>
</evidence>
<reference evidence="2 3" key="1">
    <citation type="submission" date="2020-05" db="EMBL/GenBank/DDBJ databases">
        <title>MicrobeNet Type strains.</title>
        <authorList>
            <person name="Nicholson A.C."/>
        </authorList>
    </citation>
    <scope>NUCLEOTIDE SEQUENCE [LARGE SCALE GENOMIC DNA]</scope>
    <source>
        <strain evidence="2 3">ATCC 700815</strain>
    </source>
</reference>
<dbReference type="PROSITE" id="PS51118">
    <property type="entry name" value="HTH_HXLR"/>
    <property type="match status" value="1"/>
</dbReference>
<name>A0A6N1BAU7_9BURK</name>
<organism evidence="2 3">
    <name type="scientific">Cupriavidus gilardii</name>
    <dbReference type="NCBI Taxonomy" id="82541"/>
    <lineage>
        <taxon>Bacteria</taxon>
        <taxon>Pseudomonadati</taxon>
        <taxon>Pseudomonadota</taxon>
        <taxon>Betaproteobacteria</taxon>
        <taxon>Burkholderiales</taxon>
        <taxon>Burkholderiaceae</taxon>
        <taxon>Cupriavidus</taxon>
    </lineage>
</organism>
<dbReference type="Pfam" id="PF01638">
    <property type="entry name" value="HxlR"/>
    <property type="match status" value="1"/>
</dbReference>
<feature type="region of interest" description="Disordered" evidence="1">
    <location>
        <begin position="156"/>
        <end position="188"/>
    </location>
</feature>
<dbReference type="InterPro" id="IPR002577">
    <property type="entry name" value="HTH_HxlR"/>
</dbReference>
<evidence type="ECO:0000313" key="2">
    <source>
        <dbReference type="EMBL" id="NNH13137.1"/>
    </source>
</evidence>
<dbReference type="AlphaFoldDB" id="A0A6N1BAU7"/>
<dbReference type="Gene3D" id="1.10.10.10">
    <property type="entry name" value="Winged helix-like DNA-binding domain superfamily/Winged helix DNA-binding domain"/>
    <property type="match status" value="1"/>
</dbReference>
<dbReference type="RefSeq" id="WP_053824254.1">
    <property type="nucleotide sequence ID" value="NZ_BAAAEB010000019.1"/>
</dbReference>
<dbReference type="EMBL" id="JABEMD010000040">
    <property type="protein sequence ID" value="NNH13137.1"/>
    <property type="molecule type" value="Genomic_DNA"/>
</dbReference>
<dbReference type="InterPro" id="IPR036390">
    <property type="entry name" value="WH_DNA-bd_sf"/>
</dbReference>
<feature type="compositionally biased region" description="Low complexity" evidence="1">
    <location>
        <begin position="168"/>
        <end position="188"/>
    </location>
</feature>
<accession>A0A6N1BAU7</accession>
<gene>
    <name evidence="2" type="ORF">HLB16_19945</name>
</gene>